<protein>
    <recommendedName>
        <fullName evidence="2">DNA2/NAM7 helicase helicase domain-containing protein</fullName>
    </recommendedName>
</protein>
<dbReference type="AlphaFoldDB" id="A0A8H5GKH2"/>
<proteinExistence type="predicted"/>
<dbReference type="PANTHER" id="PTHR43788">
    <property type="entry name" value="DNA2/NAM7 HELICASE FAMILY MEMBER"/>
    <property type="match status" value="1"/>
</dbReference>
<sequence>MICIALSIIIITHTIHSFNFIQSVVLLTDERSIEYTGHASSSHGRATHIKFGAGQLPTQARAIQNIRVVGQDDPTNSKRTRNALLLKVLQGDVNLINYTFVRLLWFPTREDVLDLSLEVEDEPALRQFVVSLNASQREVVHAMVTGRPKMVIVHGPPGTGKTTTIASAAAYWSSFRRPVWIIGHSNVSVKNIAGKLWKRKIPFRIIVSKEFYVEWHEHIYEGIASNVIRGDNMPKDLAAMERLLGGTRIVLSTLGMLSNPVLGDNWMFWLVPSIFQKFSNLEKVCFFGDPKQLPPFGQENAESLRCVFDIEHLGLLSDRIVSDSDAIRSDGWSANPNPHLPDGIRASDG</sequence>
<organism evidence="3 4">
    <name type="scientific">Tetrapyrgos nigripes</name>
    <dbReference type="NCBI Taxonomy" id="182062"/>
    <lineage>
        <taxon>Eukaryota</taxon>
        <taxon>Fungi</taxon>
        <taxon>Dikarya</taxon>
        <taxon>Basidiomycota</taxon>
        <taxon>Agaricomycotina</taxon>
        <taxon>Agaricomycetes</taxon>
        <taxon>Agaricomycetidae</taxon>
        <taxon>Agaricales</taxon>
        <taxon>Marasmiineae</taxon>
        <taxon>Marasmiaceae</taxon>
        <taxon>Tetrapyrgos</taxon>
    </lineage>
</organism>
<dbReference type="EMBL" id="JAACJM010000023">
    <property type="protein sequence ID" value="KAF5366400.1"/>
    <property type="molecule type" value="Genomic_DNA"/>
</dbReference>
<dbReference type="OrthoDB" id="6513042at2759"/>
<dbReference type="SUPFAM" id="SSF52540">
    <property type="entry name" value="P-loop containing nucleoside triphosphate hydrolases"/>
    <property type="match status" value="1"/>
</dbReference>
<gene>
    <name evidence="3" type="ORF">D9758_009798</name>
</gene>
<feature type="domain" description="DNA2/NAM7 helicase helicase" evidence="2">
    <location>
        <begin position="132"/>
        <end position="198"/>
    </location>
</feature>
<dbReference type="InterPro" id="IPR050534">
    <property type="entry name" value="Coronavir_polyprotein_1ab"/>
</dbReference>
<dbReference type="Gene3D" id="3.40.50.300">
    <property type="entry name" value="P-loop containing nucleotide triphosphate hydrolases"/>
    <property type="match status" value="1"/>
</dbReference>
<evidence type="ECO:0000259" key="2">
    <source>
        <dbReference type="Pfam" id="PF13086"/>
    </source>
</evidence>
<evidence type="ECO:0000313" key="4">
    <source>
        <dbReference type="Proteomes" id="UP000559256"/>
    </source>
</evidence>
<name>A0A8H5GKH2_9AGAR</name>
<feature type="signal peptide" evidence="1">
    <location>
        <begin position="1"/>
        <end position="17"/>
    </location>
</feature>
<accession>A0A8H5GKH2</accession>
<dbReference type="Proteomes" id="UP000559256">
    <property type="component" value="Unassembled WGS sequence"/>
</dbReference>
<dbReference type="Pfam" id="PF13086">
    <property type="entry name" value="AAA_11"/>
    <property type="match status" value="1"/>
</dbReference>
<keyword evidence="4" id="KW-1185">Reference proteome</keyword>
<dbReference type="InterPro" id="IPR027417">
    <property type="entry name" value="P-loop_NTPase"/>
</dbReference>
<dbReference type="GO" id="GO:0043139">
    <property type="term" value="F:5'-3' DNA helicase activity"/>
    <property type="evidence" value="ECO:0007669"/>
    <property type="project" value="TreeGrafter"/>
</dbReference>
<evidence type="ECO:0000313" key="3">
    <source>
        <dbReference type="EMBL" id="KAF5366400.1"/>
    </source>
</evidence>
<feature type="chain" id="PRO_5034354298" description="DNA2/NAM7 helicase helicase domain-containing protein" evidence="1">
    <location>
        <begin position="18"/>
        <end position="349"/>
    </location>
</feature>
<dbReference type="InterPro" id="IPR041677">
    <property type="entry name" value="DNA2/NAM7_AAA_11"/>
</dbReference>
<dbReference type="PANTHER" id="PTHR43788:SF8">
    <property type="entry name" value="DNA-BINDING PROTEIN SMUBP-2"/>
    <property type="match status" value="1"/>
</dbReference>
<evidence type="ECO:0000256" key="1">
    <source>
        <dbReference type="SAM" id="SignalP"/>
    </source>
</evidence>
<comment type="caution">
    <text evidence="3">The sequence shown here is derived from an EMBL/GenBank/DDBJ whole genome shotgun (WGS) entry which is preliminary data.</text>
</comment>
<reference evidence="3 4" key="1">
    <citation type="journal article" date="2020" name="ISME J.">
        <title>Uncovering the hidden diversity of litter-decomposition mechanisms in mushroom-forming fungi.</title>
        <authorList>
            <person name="Floudas D."/>
            <person name="Bentzer J."/>
            <person name="Ahren D."/>
            <person name="Johansson T."/>
            <person name="Persson P."/>
            <person name="Tunlid A."/>
        </authorList>
    </citation>
    <scope>NUCLEOTIDE SEQUENCE [LARGE SCALE GENOMIC DNA]</scope>
    <source>
        <strain evidence="3 4">CBS 291.85</strain>
    </source>
</reference>
<keyword evidence="1" id="KW-0732">Signal</keyword>